<feature type="transmembrane region" description="Helical" evidence="10">
    <location>
        <begin position="94"/>
        <end position="118"/>
    </location>
</feature>
<comment type="caution">
    <text evidence="11">The sequence shown here is derived from an EMBL/GenBank/DDBJ whole genome shotgun (WGS) entry which is preliminary data.</text>
</comment>
<feature type="transmembrane region" description="Helical" evidence="10">
    <location>
        <begin position="271"/>
        <end position="294"/>
    </location>
</feature>
<keyword evidence="7 10" id="KW-1133">Transmembrane helix</keyword>
<reference evidence="11" key="1">
    <citation type="submission" date="2021-03" db="EMBL/GenBank/DDBJ databases">
        <title>Identification and antibiotic profiling of Wohlfahrtiimonas chitiniclastica, an underestimated human pathogen.</title>
        <authorList>
            <person name="Kopf A."/>
            <person name="Bunk B."/>
            <person name="Coldewey S."/>
            <person name="Gunzer F."/>
            <person name="Riedel T."/>
            <person name="Schroettner P."/>
        </authorList>
    </citation>
    <scope>NUCLEOTIDE SEQUENCE</scope>
    <source>
        <strain evidence="11">DSM 100917</strain>
    </source>
</reference>
<feature type="transmembrane region" description="Helical" evidence="10">
    <location>
        <begin position="362"/>
        <end position="383"/>
    </location>
</feature>
<dbReference type="Pfam" id="PF01554">
    <property type="entry name" value="MatE"/>
    <property type="match status" value="2"/>
</dbReference>
<dbReference type="PANTHER" id="PTHR43823:SF3">
    <property type="entry name" value="MULTIDRUG EXPORT PROTEIN MEPA"/>
    <property type="match status" value="1"/>
</dbReference>
<evidence type="ECO:0000313" key="11">
    <source>
        <dbReference type="EMBL" id="MBS7824534.1"/>
    </source>
</evidence>
<accession>A0AB35BW87</accession>
<feature type="transmembrane region" description="Helical" evidence="10">
    <location>
        <begin position="194"/>
        <end position="218"/>
    </location>
</feature>
<feature type="transmembrane region" description="Helical" evidence="10">
    <location>
        <begin position="138"/>
        <end position="158"/>
    </location>
</feature>
<dbReference type="InterPro" id="IPR051327">
    <property type="entry name" value="MATE_MepA_subfamily"/>
</dbReference>
<protein>
    <recommendedName>
        <fullName evidence="3">Multidrug export protein MepA</fullName>
    </recommendedName>
</protein>
<feature type="transmembrane region" description="Helical" evidence="10">
    <location>
        <begin position="170"/>
        <end position="188"/>
    </location>
</feature>
<dbReference type="PIRSF" id="PIRSF006603">
    <property type="entry name" value="DinF"/>
    <property type="match status" value="1"/>
</dbReference>
<comment type="similarity">
    <text evidence="2">Belongs to the multi antimicrobial extrusion (MATE) (TC 2.A.66.1) family. MepA subfamily.</text>
</comment>
<evidence type="ECO:0000313" key="12">
    <source>
        <dbReference type="Proteomes" id="UP000680020"/>
    </source>
</evidence>
<evidence type="ECO:0000256" key="7">
    <source>
        <dbReference type="ARBA" id="ARBA00022989"/>
    </source>
</evidence>
<evidence type="ECO:0000256" key="5">
    <source>
        <dbReference type="ARBA" id="ARBA00022475"/>
    </source>
</evidence>
<feature type="transmembrane region" description="Helical" evidence="10">
    <location>
        <begin position="315"/>
        <end position="342"/>
    </location>
</feature>
<keyword evidence="5" id="KW-1003">Cell membrane</keyword>
<feature type="transmembrane region" description="Helical" evidence="10">
    <location>
        <begin position="417"/>
        <end position="437"/>
    </location>
</feature>
<organism evidence="11 12">
    <name type="scientific">Wohlfahrtiimonas chitiniclastica</name>
    <dbReference type="NCBI Taxonomy" id="400946"/>
    <lineage>
        <taxon>Bacteria</taxon>
        <taxon>Pseudomonadati</taxon>
        <taxon>Pseudomonadota</taxon>
        <taxon>Gammaproteobacteria</taxon>
        <taxon>Cardiobacteriales</taxon>
        <taxon>Ignatzschineriaceae</taxon>
        <taxon>Wohlfahrtiimonas</taxon>
    </lineage>
</organism>
<keyword evidence="4" id="KW-0813">Transport</keyword>
<dbReference type="Proteomes" id="UP000680020">
    <property type="component" value="Unassembled WGS sequence"/>
</dbReference>
<keyword evidence="6 10" id="KW-0812">Transmembrane</keyword>
<proteinExistence type="inferred from homology"/>
<dbReference type="EMBL" id="JAGIBU010000003">
    <property type="protein sequence ID" value="MBS7824534.1"/>
    <property type="molecule type" value="Genomic_DNA"/>
</dbReference>
<dbReference type="AlphaFoldDB" id="A0AB35BW87"/>
<dbReference type="PANTHER" id="PTHR43823">
    <property type="entry name" value="SPORULATION PROTEIN YKVU"/>
    <property type="match status" value="1"/>
</dbReference>
<feature type="transmembrane region" description="Helical" evidence="10">
    <location>
        <begin position="390"/>
        <end position="411"/>
    </location>
</feature>
<feature type="transmembrane region" description="Helical" evidence="10">
    <location>
        <begin position="239"/>
        <end position="259"/>
    </location>
</feature>
<evidence type="ECO:0000256" key="9">
    <source>
        <dbReference type="ARBA" id="ARBA00023251"/>
    </source>
</evidence>
<name>A0AB35BW87_9GAMM</name>
<dbReference type="CDD" id="cd13143">
    <property type="entry name" value="MATE_MepA_like"/>
    <property type="match status" value="1"/>
</dbReference>
<feature type="transmembrane region" description="Helical" evidence="10">
    <location>
        <begin position="7"/>
        <end position="30"/>
    </location>
</feature>
<dbReference type="GO" id="GO:0046677">
    <property type="term" value="P:response to antibiotic"/>
    <property type="evidence" value="ECO:0007669"/>
    <property type="project" value="UniProtKB-KW"/>
</dbReference>
<keyword evidence="8 10" id="KW-0472">Membrane</keyword>
<evidence type="ECO:0000256" key="6">
    <source>
        <dbReference type="ARBA" id="ARBA00022692"/>
    </source>
</evidence>
<sequence>MSQKTLRLLFISYVIPTLGAMLISGTYQLIDGFFIGHFIGPEGLAGVNIGWSYITVLLGFGLLVGVGTGSLYSIAKGAEDDETARAIIGQSIPLILIPGLIFGIILYVAAPSLVYMLGDPQYQVSKTFQTAALMAVDFIRVFAVSSPLVIGSLALPFLVRNMGNPYRATLYMAIGVTINIICSYFMIVAWEWSIFGAALASIIGESCAMFLGLYYILYQSGENLQWRHFKPRPKLLKEIVINGASTFFMYIYVGFIMMLHHMMLVKYGGTIAVSAYTITGYIVTIYYLGMEGIANGVQPIISRLYGRENFLSTRAIIRMMVIVGMTYGIGLTILLQIFPGFFTLLFTSDQELSKVTIHAINIHLSLLFLEGVFVMVTVFFQAIGEGSKALVISIGNLLIQVPFLLIVPKYFGLDGVWISMPLSSFLLAIPVVYWAYIRYRHIV</sequence>
<keyword evidence="9" id="KW-0046">Antibiotic resistance</keyword>
<feature type="transmembrane region" description="Helical" evidence="10">
    <location>
        <begin position="50"/>
        <end position="74"/>
    </location>
</feature>
<evidence type="ECO:0000256" key="3">
    <source>
        <dbReference type="ARBA" id="ARBA00022106"/>
    </source>
</evidence>
<evidence type="ECO:0000256" key="1">
    <source>
        <dbReference type="ARBA" id="ARBA00004429"/>
    </source>
</evidence>
<comment type="subcellular location">
    <subcellularLocation>
        <location evidence="1">Cell inner membrane</location>
        <topology evidence="1">Multi-pass membrane protein</topology>
    </subcellularLocation>
</comment>
<dbReference type="GO" id="GO:0005886">
    <property type="term" value="C:plasma membrane"/>
    <property type="evidence" value="ECO:0007669"/>
    <property type="project" value="UniProtKB-SubCell"/>
</dbReference>
<dbReference type="InterPro" id="IPR048279">
    <property type="entry name" value="MdtK-like"/>
</dbReference>
<dbReference type="RefSeq" id="WP_213403763.1">
    <property type="nucleotide sequence ID" value="NZ_JAGIBT010000003.1"/>
</dbReference>
<dbReference type="GO" id="GO:0015297">
    <property type="term" value="F:antiporter activity"/>
    <property type="evidence" value="ECO:0007669"/>
    <property type="project" value="InterPro"/>
</dbReference>
<evidence type="ECO:0000256" key="4">
    <source>
        <dbReference type="ARBA" id="ARBA00022448"/>
    </source>
</evidence>
<dbReference type="InterPro" id="IPR045070">
    <property type="entry name" value="MATE_MepA-like"/>
</dbReference>
<dbReference type="InterPro" id="IPR002528">
    <property type="entry name" value="MATE_fam"/>
</dbReference>
<gene>
    <name evidence="11" type="ORF">J7561_04875</name>
</gene>
<dbReference type="GO" id="GO:0042910">
    <property type="term" value="F:xenobiotic transmembrane transporter activity"/>
    <property type="evidence" value="ECO:0007669"/>
    <property type="project" value="InterPro"/>
</dbReference>
<evidence type="ECO:0000256" key="10">
    <source>
        <dbReference type="SAM" id="Phobius"/>
    </source>
</evidence>
<evidence type="ECO:0000256" key="8">
    <source>
        <dbReference type="ARBA" id="ARBA00023136"/>
    </source>
</evidence>
<evidence type="ECO:0000256" key="2">
    <source>
        <dbReference type="ARBA" id="ARBA00008417"/>
    </source>
</evidence>